<dbReference type="Gene3D" id="2.60.40.4070">
    <property type="match status" value="1"/>
</dbReference>
<gene>
    <name evidence="2" type="ORF">ACFQT0_24650</name>
</gene>
<name>A0ABW2UCZ3_9BACT</name>
<dbReference type="InterPro" id="IPR026444">
    <property type="entry name" value="Secre_tail"/>
</dbReference>
<reference evidence="3" key="1">
    <citation type="journal article" date="2019" name="Int. J. Syst. Evol. Microbiol.">
        <title>The Global Catalogue of Microorganisms (GCM) 10K type strain sequencing project: providing services to taxonomists for standard genome sequencing and annotation.</title>
        <authorList>
            <consortium name="The Broad Institute Genomics Platform"/>
            <consortium name="The Broad Institute Genome Sequencing Center for Infectious Disease"/>
            <person name="Wu L."/>
            <person name="Ma J."/>
        </authorList>
    </citation>
    <scope>NUCLEOTIDE SEQUENCE [LARGE SCALE GENOMIC DNA]</scope>
    <source>
        <strain evidence="3">JCM 19635</strain>
    </source>
</reference>
<dbReference type="EMBL" id="JBHTEK010000001">
    <property type="protein sequence ID" value="MFC7670199.1"/>
    <property type="molecule type" value="Genomic_DNA"/>
</dbReference>
<protein>
    <submittedName>
        <fullName evidence="2">T9SS type A sorting domain-containing protein</fullName>
    </submittedName>
</protein>
<evidence type="ECO:0000259" key="1">
    <source>
        <dbReference type="Pfam" id="PF18962"/>
    </source>
</evidence>
<sequence>MLTEVAAYPNPFSGSTTISYSLAQEGPVSVEVYNTMGAKVQTLAVGTEAAGTHHLKFDAAKLARGTYLFKVKTGETVSTKRLVVQ</sequence>
<dbReference type="Proteomes" id="UP001596513">
    <property type="component" value="Unassembled WGS sequence"/>
</dbReference>
<evidence type="ECO:0000313" key="2">
    <source>
        <dbReference type="EMBL" id="MFC7670199.1"/>
    </source>
</evidence>
<accession>A0ABW2UCZ3</accession>
<evidence type="ECO:0000313" key="3">
    <source>
        <dbReference type="Proteomes" id="UP001596513"/>
    </source>
</evidence>
<dbReference type="Pfam" id="PF18962">
    <property type="entry name" value="Por_Secre_tail"/>
    <property type="match status" value="1"/>
</dbReference>
<dbReference type="NCBIfam" id="TIGR04183">
    <property type="entry name" value="Por_Secre_tail"/>
    <property type="match status" value="1"/>
</dbReference>
<feature type="domain" description="Secretion system C-terminal sorting" evidence="1">
    <location>
        <begin position="8"/>
        <end position="84"/>
    </location>
</feature>
<keyword evidence="3" id="KW-1185">Reference proteome</keyword>
<comment type="caution">
    <text evidence="2">The sequence shown here is derived from an EMBL/GenBank/DDBJ whole genome shotgun (WGS) entry which is preliminary data.</text>
</comment>
<organism evidence="2 3">
    <name type="scientific">Hymenobacter humi</name>
    <dbReference type="NCBI Taxonomy" id="1411620"/>
    <lineage>
        <taxon>Bacteria</taxon>
        <taxon>Pseudomonadati</taxon>
        <taxon>Bacteroidota</taxon>
        <taxon>Cytophagia</taxon>
        <taxon>Cytophagales</taxon>
        <taxon>Hymenobacteraceae</taxon>
        <taxon>Hymenobacter</taxon>
    </lineage>
</organism>
<proteinExistence type="predicted"/>
<dbReference type="RefSeq" id="WP_380205661.1">
    <property type="nucleotide sequence ID" value="NZ_JBHTEK010000001.1"/>
</dbReference>